<protein>
    <submittedName>
        <fullName evidence="1">Uncharacterized protein</fullName>
    </submittedName>
</protein>
<reference evidence="1 2" key="1">
    <citation type="submission" date="2018-12" db="EMBL/GenBank/DDBJ databases">
        <authorList>
            <consortium name="Pathogen Informatics"/>
        </authorList>
    </citation>
    <scope>NUCLEOTIDE SEQUENCE [LARGE SCALE GENOMIC DNA]</scope>
    <source>
        <strain evidence="1 2">NCTC13635</strain>
    </source>
</reference>
<evidence type="ECO:0000313" key="2">
    <source>
        <dbReference type="Proteomes" id="UP000282433"/>
    </source>
</evidence>
<name>A0A3S4GK33_KLEPN</name>
<sequence length="65" mass="7286">MDCIVFWQNVGKEFWRALPSLNVLFCPAIGGYNAVTHRVTFFVDQIQTVTMTGDGHSFYLAGVDT</sequence>
<dbReference type="Proteomes" id="UP000282433">
    <property type="component" value="Chromosome"/>
</dbReference>
<dbReference type="EMBL" id="LR134162">
    <property type="protein sequence ID" value="VEB05595.1"/>
    <property type="molecule type" value="Genomic_DNA"/>
</dbReference>
<organism evidence="1 2">
    <name type="scientific">Klebsiella pneumoniae</name>
    <dbReference type="NCBI Taxonomy" id="573"/>
    <lineage>
        <taxon>Bacteria</taxon>
        <taxon>Pseudomonadati</taxon>
        <taxon>Pseudomonadota</taxon>
        <taxon>Gammaproteobacteria</taxon>
        <taxon>Enterobacterales</taxon>
        <taxon>Enterobacteriaceae</taxon>
        <taxon>Klebsiella/Raoultella group</taxon>
        <taxon>Klebsiella</taxon>
        <taxon>Klebsiella pneumoniae complex</taxon>
    </lineage>
</organism>
<proteinExistence type="predicted"/>
<accession>A0A3S4GK33</accession>
<evidence type="ECO:0000313" key="1">
    <source>
        <dbReference type="EMBL" id="VEB05595.1"/>
    </source>
</evidence>
<dbReference type="AlphaFoldDB" id="A0A3S4GK33"/>
<gene>
    <name evidence="1" type="ORF">NCTC13635_05359</name>
</gene>